<dbReference type="AlphaFoldDB" id="A0A067TEI5"/>
<keyword evidence="4" id="KW-1185">Reference proteome</keyword>
<protein>
    <recommendedName>
        <fullName evidence="5">Pentacotripeptide-repeat region of PRORP domain-containing protein</fullName>
    </recommendedName>
</protein>
<evidence type="ECO:0008006" key="5">
    <source>
        <dbReference type="Google" id="ProtNLM"/>
    </source>
</evidence>
<dbReference type="HOGENOM" id="CLU_014664_0_0_1"/>
<dbReference type="Proteomes" id="UP000027222">
    <property type="component" value="Unassembled WGS sequence"/>
</dbReference>
<dbReference type="PANTHER" id="PTHR47942">
    <property type="entry name" value="TETRATRICOPEPTIDE REPEAT (TPR)-LIKE SUPERFAMILY PROTEIN-RELATED"/>
    <property type="match status" value="1"/>
</dbReference>
<evidence type="ECO:0000313" key="4">
    <source>
        <dbReference type="Proteomes" id="UP000027222"/>
    </source>
</evidence>
<dbReference type="OrthoDB" id="5588846at2759"/>
<accession>A0A067TEI5</accession>
<evidence type="ECO:0000256" key="1">
    <source>
        <dbReference type="ARBA" id="ARBA00022737"/>
    </source>
</evidence>
<dbReference type="InterPro" id="IPR051222">
    <property type="entry name" value="PPR/CCM1_RNA-binding"/>
</dbReference>
<sequence>MSYTFSTLPPALLDLTLIRVGSALSTRLTSSLGRKVRWNRALGWRGVHEAAVSDSAHIPGYQEFMDNGFTASGLANKRGRQRGGGALTVRNSLSNNGKLHMHPVEKLEQRVQALEQAIETEGLAFRPFFYTEEELAAMYQDVLAVPIPEAAESNDEAASEAVQKALAMTEAEDDSTILNDLYERLCLNGSGATKLEGPKSLVAYRHILLRAHEIVSRAEAARQTANPNVPDKPPIIPIGVLSLREFEALVRISMDANDFAAGEIALDIAKIAGLPMPITALDKLLKIYTSAGNAQATDKLLATFLTDTPTAAQRHLHVQAHLNATPNETLPTSALELLHQYEAQNAPVPMRTYTSVITALFSRPSSLARAHAWDLFTHMRYVAHPTPDALLYGLMIRACASPVSVAYSSEPEKALDLWTEMTVDNKIAPTVGSYNAVILACAKSGSRNYINEGFRLARQMLDSNRDAHGYSAFRPDRKTFCALLEGAKRIGDLARARWILAEMVRGSEEGKANSVGVEIDDEIMMHMFHAYAAYRPPFIRSAAPLVSQDEVEGAAPDPKASTTSVTTTQNQSRVADLVVEEEVDEPSFAHIPPQSHAEVIREVRLLFNRILRDHSGARYPASASLPFSDKKFSGVELSPRLIGSYLSVFYKHSSLETAQELFRNIFDELEVTKTPRVVVDALERCANARRGPERQVALRFSDELWGLWIAMENAGRDTGKPVYSRVVERAHVARLRVLAVTENISQAMTQLRSFAARYPPDDIRTPSPKLPLQSTRTSLVGQRPLVRMTSSAEVPDDNVPPLLTFRDIEVLHHRLIMEERPKDIGYITWLCKAYEWALRVRRDEAVKARFPRKEKEIATTT</sequence>
<dbReference type="Gene3D" id="1.25.40.10">
    <property type="entry name" value="Tetratricopeptide repeat domain"/>
    <property type="match status" value="1"/>
</dbReference>
<name>A0A067TEI5_GALM3</name>
<dbReference type="PANTHER" id="PTHR47942:SF63">
    <property type="entry name" value="PENTATRICOPEPTIDE REPEAT-CONTAINING PROTEIN"/>
    <property type="match status" value="1"/>
</dbReference>
<reference evidence="4" key="1">
    <citation type="journal article" date="2014" name="Proc. Natl. Acad. Sci. U.S.A.">
        <title>Extensive sampling of basidiomycete genomes demonstrates inadequacy of the white-rot/brown-rot paradigm for wood decay fungi.</title>
        <authorList>
            <person name="Riley R."/>
            <person name="Salamov A.A."/>
            <person name="Brown D.W."/>
            <person name="Nagy L.G."/>
            <person name="Floudas D."/>
            <person name="Held B.W."/>
            <person name="Levasseur A."/>
            <person name="Lombard V."/>
            <person name="Morin E."/>
            <person name="Otillar R."/>
            <person name="Lindquist E.A."/>
            <person name="Sun H."/>
            <person name="LaButti K.M."/>
            <person name="Schmutz J."/>
            <person name="Jabbour D."/>
            <person name="Luo H."/>
            <person name="Baker S.E."/>
            <person name="Pisabarro A.G."/>
            <person name="Walton J.D."/>
            <person name="Blanchette R.A."/>
            <person name="Henrissat B."/>
            <person name="Martin F."/>
            <person name="Cullen D."/>
            <person name="Hibbett D.S."/>
            <person name="Grigoriev I.V."/>
        </authorList>
    </citation>
    <scope>NUCLEOTIDE SEQUENCE [LARGE SCALE GENOMIC DNA]</scope>
    <source>
        <strain evidence="4">CBS 339.88</strain>
    </source>
</reference>
<organism evidence="3 4">
    <name type="scientific">Galerina marginata (strain CBS 339.88)</name>
    <dbReference type="NCBI Taxonomy" id="685588"/>
    <lineage>
        <taxon>Eukaryota</taxon>
        <taxon>Fungi</taxon>
        <taxon>Dikarya</taxon>
        <taxon>Basidiomycota</taxon>
        <taxon>Agaricomycotina</taxon>
        <taxon>Agaricomycetes</taxon>
        <taxon>Agaricomycetidae</taxon>
        <taxon>Agaricales</taxon>
        <taxon>Agaricineae</taxon>
        <taxon>Strophariaceae</taxon>
        <taxon>Galerina</taxon>
    </lineage>
</organism>
<evidence type="ECO:0000256" key="2">
    <source>
        <dbReference type="SAM" id="MobiDB-lite"/>
    </source>
</evidence>
<evidence type="ECO:0000313" key="3">
    <source>
        <dbReference type="EMBL" id="KDR78309.1"/>
    </source>
</evidence>
<gene>
    <name evidence="3" type="ORF">GALMADRAFT_119345</name>
</gene>
<proteinExistence type="predicted"/>
<dbReference type="STRING" id="685588.A0A067TEI5"/>
<dbReference type="EMBL" id="KL142375">
    <property type="protein sequence ID" value="KDR78309.1"/>
    <property type="molecule type" value="Genomic_DNA"/>
</dbReference>
<feature type="region of interest" description="Disordered" evidence="2">
    <location>
        <begin position="549"/>
        <end position="572"/>
    </location>
</feature>
<dbReference type="InterPro" id="IPR011990">
    <property type="entry name" value="TPR-like_helical_dom_sf"/>
</dbReference>
<keyword evidence="1" id="KW-0677">Repeat</keyword>